<protein>
    <submittedName>
        <fullName evidence="3">Rhodanese-like domain-containing protein</fullName>
    </submittedName>
</protein>
<dbReference type="Pfam" id="PF00581">
    <property type="entry name" value="Rhodanese"/>
    <property type="match status" value="1"/>
</dbReference>
<dbReference type="RefSeq" id="WP_015513819.1">
    <property type="nucleotide sequence ID" value="NZ_JAQCWV010000015.1"/>
</dbReference>
<dbReference type="CDD" id="cd00158">
    <property type="entry name" value="RHOD"/>
    <property type="match status" value="1"/>
</dbReference>
<accession>A0A3E2XL86</accession>
<reference evidence="4 5" key="1">
    <citation type="submission" date="2018-08" db="EMBL/GenBank/DDBJ databases">
        <title>A genome reference for cultivated species of the human gut microbiota.</title>
        <authorList>
            <person name="Zou Y."/>
            <person name="Xue W."/>
            <person name="Luo G."/>
        </authorList>
    </citation>
    <scope>NUCLEOTIDE SEQUENCE [LARGE SCALE GENOMIC DNA]</scope>
    <source>
        <strain evidence="2 4">AF45-17</strain>
        <strain evidence="3 5">AM28-39</strain>
    </source>
</reference>
<dbReference type="PROSITE" id="PS50206">
    <property type="entry name" value="RHODANESE_3"/>
    <property type="match status" value="1"/>
</dbReference>
<dbReference type="InterPro" id="IPR036873">
    <property type="entry name" value="Rhodanese-like_dom_sf"/>
</dbReference>
<dbReference type="Proteomes" id="UP000260773">
    <property type="component" value="Unassembled WGS sequence"/>
</dbReference>
<dbReference type="SUPFAM" id="SSF52821">
    <property type="entry name" value="Rhodanese/Cell cycle control phosphatase"/>
    <property type="match status" value="1"/>
</dbReference>
<dbReference type="SMART" id="SM00450">
    <property type="entry name" value="RHOD"/>
    <property type="match status" value="1"/>
</dbReference>
<dbReference type="EMBL" id="QVFD01000012">
    <property type="protein sequence ID" value="RGC45198.1"/>
    <property type="molecule type" value="Genomic_DNA"/>
</dbReference>
<comment type="caution">
    <text evidence="3">The sequence shown here is derived from an EMBL/GenBank/DDBJ whole genome shotgun (WGS) entry which is preliminary data.</text>
</comment>
<dbReference type="InterPro" id="IPR050229">
    <property type="entry name" value="GlpE_sulfurtransferase"/>
</dbReference>
<dbReference type="PANTHER" id="PTHR43031:SF1">
    <property type="entry name" value="PYRIDINE NUCLEOTIDE-DISULPHIDE OXIDOREDUCTASE"/>
    <property type="match status" value="1"/>
</dbReference>
<proteinExistence type="predicted"/>
<evidence type="ECO:0000259" key="1">
    <source>
        <dbReference type="PROSITE" id="PS50206"/>
    </source>
</evidence>
<gene>
    <name evidence="2" type="ORF">DW070_05200</name>
    <name evidence="3" type="ORF">DW747_12145</name>
</gene>
<dbReference type="OrthoDB" id="9800872at2"/>
<keyword evidence="5" id="KW-1185">Reference proteome</keyword>
<organism evidence="3 5">
    <name type="scientific">Coprococcus catus</name>
    <dbReference type="NCBI Taxonomy" id="116085"/>
    <lineage>
        <taxon>Bacteria</taxon>
        <taxon>Bacillati</taxon>
        <taxon>Bacillota</taxon>
        <taxon>Clostridia</taxon>
        <taxon>Lachnospirales</taxon>
        <taxon>Lachnospiraceae</taxon>
        <taxon>Coprococcus</taxon>
    </lineage>
</organism>
<feature type="domain" description="Rhodanese" evidence="1">
    <location>
        <begin position="19"/>
        <end position="100"/>
    </location>
</feature>
<dbReference type="AlphaFoldDB" id="A0A3E2XL86"/>
<name>A0A3E2XL86_9FIRM</name>
<dbReference type="EMBL" id="QVEP01000009">
    <property type="protein sequence ID" value="RGB80691.1"/>
    <property type="molecule type" value="Genomic_DNA"/>
</dbReference>
<dbReference type="PANTHER" id="PTHR43031">
    <property type="entry name" value="FAD-DEPENDENT OXIDOREDUCTASE"/>
    <property type="match status" value="1"/>
</dbReference>
<evidence type="ECO:0000313" key="5">
    <source>
        <dbReference type="Proteomes" id="UP000261231"/>
    </source>
</evidence>
<dbReference type="Gene3D" id="3.40.250.10">
    <property type="entry name" value="Rhodanese-like domain"/>
    <property type="match status" value="1"/>
</dbReference>
<evidence type="ECO:0000313" key="4">
    <source>
        <dbReference type="Proteomes" id="UP000260773"/>
    </source>
</evidence>
<evidence type="ECO:0000313" key="3">
    <source>
        <dbReference type="EMBL" id="RGC45198.1"/>
    </source>
</evidence>
<dbReference type="InterPro" id="IPR001763">
    <property type="entry name" value="Rhodanese-like_dom"/>
</dbReference>
<dbReference type="Proteomes" id="UP000261231">
    <property type="component" value="Unassembled WGS sequence"/>
</dbReference>
<evidence type="ECO:0000313" key="2">
    <source>
        <dbReference type="EMBL" id="RGB80691.1"/>
    </source>
</evidence>
<sequence>MAFQLISAREAESLMDHWEYVVIDLRNDRDYRKGHMQGALNLPYEFLDHYIEKLPKSRRYILYCSHGGASMLAGRRMSEQGLDVLSISGGILSYRGRLFV</sequence>